<protein>
    <submittedName>
        <fullName evidence="1">Uncharacterized protein</fullName>
    </submittedName>
</protein>
<evidence type="ECO:0000313" key="1">
    <source>
        <dbReference type="EMBL" id="JAE00965.1"/>
    </source>
</evidence>
<dbReference type="EMBL" id="GBRH01196931">
    <property type="protein sequence ID" value="JAE00965.1"/>
    <property type="molecule type" value="Transcribed_RNA"/>
</dbReference>
<sequence length="18" mass="1708">MAATHLASPRQLAAAAGA</sequence>
<organism evidence="1">
    <name type="scientific">Arundo donax</name>
    <name type="common">Giant reed</name>
    <name type="synonym">Donax arundinaceus</name>
    <dbReference type="NCBI Taxonomy" id="35708"/>
    <lineage>
        <taxon>Eukaryota</taxon>
        <taxon>Viridiplantae</taxon>
        <taxon>Streptophyta</taxon>
        <taxon>Embryophyta</taxon>
        <taxon>Tracheophyta</taxon>
        <taxon>Spermatophyta</taxon>
        <taxon>Magnoliopsida</taxon>
        <taxon>Liliopsida</taxon>
        <taxon>Poales</taxon>
        <taxon>Poaceae</taxon>
        <taxon>PACMAD clade</taxon>
        <taxon>Arundinoideae</taxon>
        <taxon>Arundineae</taxon>
        <taxon>Arundo</taxon>
    </lineage>
</organism>
<proteinExistence type="predicted"/>
<reference evidence="1" key="1">
    <citation type="submission" date="2014-09" db="EMBL/GenBank/DDBJ databases">
        <authorList>
            <person name="Magalhaes I.L.F."/>
            <person name="Oliveira U."/>
            <person name="Santos F.R."/>
            <person name="Vidigal T.H.D.A."/>
            <person name="Brescovit A.D."/>
            <person name="Santos A.J."/>
        </authorList>
    </citation>
    <scope>NUCLEOTIDE SEQUENCE</scope>
    <source>
        <tissue evidence="1">Shoot tissue taken approximately 20 cm above the soil surface</tissue>
    </source>
</reference>
<accession>A0A0A9EJQ1</accession>
<name>A0A0A9EJQ1_ARUDO</name>
<dbReference type="AlphaFoldDB" id="A0A0A9EJQ1"/>
<reference evidence="1" key="2">
    <citation type="journal article" date="2015" name="Data Brief">
        <title>Shoot transcriptome of the giant reed, Arundo donax.</title>
        <authorList>
            <person name="Barrero R.A."/>
            <person name="Guerrero F.D."/>
            <person name="Moolhuijzen P."/>
            <person name="Goolsby J.A."/>
            <person name="Tidwell J."/>
            <person name="Bellgard S.E."/>
            <person name="Bellgard M.I."/>
        </authorList>
    </citation>
    <scope>NUCLEOTIDE SEQUENCE</scope>
    <source>
        <tissue evidence="1">Shoot tissue taken approximately 20 cm above the soil surface</tissue>
    </source>
</reference>